<organism evidence="1 2">
    <name type="scientific">Catharanthus roseus</name>
    <name type="common">Madagascar periwinkle</name>
    <name type="synonym">Vinca rosea</name>
    <dbReference type="NCBI Taxonomy" id="4058"/>
    <lineage>
        <taxon>Eukaryota</taxon>
        <taxon>Viridiplantae</taxon>
        <taxon>Streptophyta</taxon>
        <taxon>Embryophyta</taxon>
        <taxon>Tracheophyta</taxon>
        <taxon>Spermatophyta</taxon>
        <taxon>Magnoliopsida</taxon>
        <taxon>eudicotyledons</taxon>
        <taxon>Gunneridae</taxon>
        <taxon>Pentapetalae</taxon>
        <taxon>asterids</taxon>
        <taxon>lamiids</taxon>
        <taxon>Gentianales</taxon>
        <taxon>Apocynaceae</taxon>
        <taxon>Rauvolfioideae</taxon>
        <taxon>Vinceae</taxon>
        <taxon>Catharanthinae</taxon>
        <taxon>Catharanthus</taxon>
    </lineage>
</organism>
<reference evidence="2" key="1">
    <citation type="journal article" date="2023" name="Nat. Plants">
        <title>Single-cell RNA sequencing provides a high-resolution roadmap for understanding the multicellular compartmentation of specialized metabolism.</title>
        <authorList>
            <person name="Sun S."/>
            <person name="Shen X."/>
            <person name="Li Y."/>
            <person name="Li Y."/>
            <person name="Wang S."/>
            <person name="Li R."/>
            <person name="Zhang H."/>
            <person name="Shen G."/>
            <person name="Guo B."/>
            <person name="Wei J."/>
            <person name="Xu J."/>
            <person name="St-Pierre B."/>
            <person name="Chen S."/>
            <person name="Sun C."/>
        </authorList>
    </citation>
    <scope>NUCLEOTIDE SEQUENCE [LARGE SCALE GENOMIC DNA]</scope>
</reference>
<dbReference type="Proteomes" id="UP001060085">
    <property type="component" value="Linkage Group LG05"/>
</dbReference>
<evidence type="ECO:0000313" key="2">
    <source>
        <dbReference type="Proteomes" id="UP001060085"/>
    </source>
</evidence>
<name>A0ACC0AW97_CATRO</name>
<evidence type="ECO:0000313" key="1">
    <source>
        <dbReference type="EMBL" id="KAI5665140.1"/>
    </source>
</evidence>
<keyword evidence="2" id="KW-1185">Reference proteome</keyword>
<dbReference type="EMBL" id="CM044705">
    <property type="protein sequence ID" value="KAI5665140.1"/>
    <property type="molecule type" value="Genomic_DNA"/>
</dbReference>
<gene>
    <name evidence="1" type="ORF">M9H77_24463</name>
</gene>
<accession>A0ACC0AW97</accession>
<comment type="caution">
    <text evidence="1">The sequence shown here is derived from an EMBL/GenBank/DDBJ whole genome shotgun (WGS) entry which is preliminary data.</text>
</comment>
<proteinExistence type="predicted"/>
<sequence length="132" mass="14199">MSTASAASSKTTTTTTTKCLFVFLISFYIINLAGGDYTKPIFPIAAAFLIAALIIIILAVRTTIVTWITVLVLLAFAGNRRRVLVKNGRKITSEVAMDLVKVVIIRERGIAVVACAATVASLMAIAWLRKLV</sequence>
<protein>
    <submittedName>
        <fullName evidence="1">Uncharacterized protein</fullName>
    </submittedName>
</protein>